<dbReference type="Gene3D" id="3.30.559.10">
    <property type="entry name" value="Chloramphenicol acetyltransferase-like domain"/>
    <property type="match status" value="2"/>
</dbReference>
<keyword evidence="1" id="KW-0808">Transferase</keyword>
<gene>
    <name evidence="3" type="ORF">KHLLAP_LOCUS9548</name>
</gene>
<proteinExistence type="predicted"/>
<dbReference type="PANTHER" id="PTHR31896:SF13">
    <property type="entry name" value="TRICHOTHECENE 3-O-ACETYLTRANSFERASE"/>
    <property type="match status" value="1"/>
</dbReference>
<evidence type="ECO:0000313" key="4">
    <source>
        <dbReference type="Proteomes" id="UP001295740"/>
    </source>
</evidence>
<evidence type="ECO:0000256" key="1">
    <source>
        <dbReference type="ARBA" id="ARBA00022679"/>
    </source>
</evidence>
<dbReference type="EMBL" id="CAUWAG010000012">
    <property type="protein sequence ID" value="CAJ2509080.1"/>
    <property type="molecule type" value="Genomic_DNA"/>
</dbReference>
<dbReference type="PANTHER" id="PTHR31896">
    <property type="entry name" value="FAMILY REGULATORY PROTEIN, PUTATIVE (AFU_ORTHOLOGUE AFUA_3G14730)-RELATED"/>
    <property type="match status" value="1"/>
</dbReference>
<comment type="caution">
    <text evidence="3">The sequence shown here is derived from an EMBL/GenBank/DDBJ whole genome shotgun (WGS) entry which is preliminary data.</text>
</comment>
<dbReference type="InterPro" id="IPR051283">
    <property type="entry name" value="Sec_Metabolite_Acyltrans"/>
</dbReference>
<protein>
    <submittedName>
        <fullName evidence="3">Uu.00g141060.m01.CDS01</fullName>
    </submittedName>
</protein>
<sequence length="520" mass="57531">MKSSSTPKPKVIDHDLHPTGWRTDKAEERFKLSLFDPIILVVYCHFALYFRLDQDDTAQRRDEVADVLKEGLEKTLSQVRHLCGTIETDAAGGFSFVKKRDTTVRYVVKHLDNPARYPSIDDLEAAAFSCRSLGPDAAAFAVEGMPYGENRPESSPYNSPATSGFQLNFVRGGAVFSSHVHHWAADLVGWSNFVRQLADNCRAIQAARRTGAHGHVRPAVDWPHWDPACIDVSRFVWSAAPQQLVDGPPVVPPHPDHPREQQALLFHLPKSKEAALKAAAQPPQDAGAGPSWVSTYDAMCAFVWRALTRVRFPYYKPSADETRWFGESVDMRGRFRDPTPPPPRMIRNMLAGGFSDTAPGVPLPTLGEIAGLQGLGNVKGRELWRLARYVRRLTDSVTQASVEQVLGYIATLRDQQSVSFNLASKPPMSFFVTDHRPADVTGCDFGFGRPLAHRFLTGSSVSPNMILVYPPARSEKSTGGGGGRGGDEGTIWSITVEKDLVSRLLADPEWCEYFEYKGVD</sequence>
<dbReference type="GO" id="GO:0016740">
    <property type="term" value="F:transferase activity"/>
    <property type="evidence" value="ECO:0007669"/>
    <property type="project" value="UniProtKB-KW"/>
</dbReference>
<accession>A0AAI8YLK4</accession>
<evidence type="ECO:0000259" key="2">
    <source>
        <dbReference type="Pfam" id="PF22664"/>
    </source>
</evidence>
<feature type="domain" description="Trichothecene 3-O-acetyltransferase-like N-terminal" evidence="2">
    <location>
        <begin position="42"/>
        <end position="201"/>
    </location>
</feature>
<organism evidence="3 4">
    <name type="scientific">Anthostomella pinea</name>
    <dbReference type="NCBI Taxonomy" id="933095"/>
    <lineage>
        <taxon>Eukaryota</taxon>
        <taxon>Fungi</taxon>
        <taxon>Dikarya</taxon>
        <taxon>Ascomycota</taxon>
        <taxon>Pezizomycotina</taxon>
        <taxon>Sordariomycetes</taxon>
        <taxon>Xylariomycetidae</taxon>
        <taxon>Xylariales</taxon>
        <taxon>Xylariaceae</taxon>
        <taxon>Anthostomella</taxon>
    </lineage>
</organism>
<keyword evidence="4" id="KW-1185">Reference proteome</keyword>
<dbReference type="InterPro" id="IPR023213">
    <property type="entry name" value="CAT-like_dom_sf"/>
</dbReference>
<dbReference type="InterPro" id="IPR054710">
    <property type="entry name" value="Tri101-like_N"/>
</dbReference>
<reference evidence="3" key="1">
    <citation type="submission" date="2023-10" db="EMBL/GenBank/DDBJ databases">
        <authorList>
            <person name="Hackl T."/>
        </authorList>
    </citation>
    <scope>NUCLEOTIDE SEQUENCE</scope>
</reference>
<dbReference type="AlphaFoldDB" id="A0AAI8YLK4"/>
<dbReference type="Proteomes" id="UP001295740">
    <property type="component" value="Unassembled WGS sequence"/>
</dbReference>
<name>A0AAI8YLK4_9PEZI</name>
<evidence type="ECO:0000313" key="3">
    <source>
        <dbReference type="EMBL" id="CAJ2509080.1"/>
    </source>
</evidence>
<dbReference type="Pfam" id="PF22664">
    <property type="entry name" value="TRI-like_N"/>
    <property type="match status" value="1"/>
</dbReference>